<sequence>MSSTQFTPSREFELTILYDNMPKQPGFETAWGFACLIRGAEHAILFDTGGDGAVLLRNMQRANVDPNEFDILALSHQHWDHVGGLYHLLDARQRHLALYVPASFSTHFKQDVQRYDIELTNVCDPVRLAEGVMSTGDLSGAIREQALLLETTRGVVIVTGCAHPGILKIIETVRDLLPQKHILLVLGGFHLMNDTETDIERAVTRFRELGVEYVAPTHCSGEQTRAIFSHEYQAHFLAVGAGSVIRPNEL</sequence>
<dbReference type="Proteomes" id="UP000030700">
    <property type="component" value="Unassembled WGS sequence"/>
</dbReference>
<dbReference type="STRING" id="1499966.U14_01217"/>
<dbReference type="SMART" id="SM00849">
    <property type="entry name" value="Lactamase_B"/>
    <property type="match status" value="1"/>
</dbReference>
<dbReference type="PANTHER" id="PTHR13754">
    <property type="entry name" value="METALLO-BETA-LACTAMASE SUPERFAMILY PROTEIN"/>
    <property type="match status" value="1"/>
</dbReference>
<dbReference type="CDD" id="cd07713">
    <property type="entry name" value="DHPS-like_MBL-fold"/>
    <property type="match status" value="1"/>
</dbReference>
<dbReference type="EMBL" id="DF820455">
    <property type="protein sequence ID" value="GAK49992.1"/>
    <property type="molecule type" value="Genomic_DNA"/>
</dbReference>
<dbReference type="InterPro" id="IPR036866">
    <property type="entry name" value="RibonucZ/Hydroxyglut_hydro"/>
</dbReference>
<reference evidence="2" key="1">
    <citation type="journal article" date="2015" name="PeerJ">
        <title>First genomic representation of candidate bacterial phylum KSB3 points to enhanced environmental sensing as a trigger of wastewater bulking.</title>
        <authorList>
            <person name="Sekiguchi Y."/>
            <person name="Ohashi A."/>
            <person name="Parks D.H."/>
            <person name="Yamauchi T."/>
            <person name="Tyson G.W."/>
            <person name="Hugenholtz P."/>
        </authorList>
    </citation>
    <scope>NUCLEOTIDE SEQUENCE [LARGE SCALE GENOMIC DNA]</scope>
</reference>
<dbReference type="SUPFAM" id="SSF56281">
    <property type="entry name" value="Metallo-hydrolase/oxidoreductase"/>
    <property type="match status" value="1"/>
</dbReference>
<dbReference type="AlphaFoldDB" id="A0A0S6VRJ6"/>
<dbReference type="Pfam" id="PF00753">
    <property type="entry name" value="Lactamase_B"/>
    <property type="match status" value="1"/>
</dbReference>
<dbReference type="GO" id="GO:0016740">
    <property type="term" value="F:transferase activity"/>
    <property type="evidence" value="ECO:0007669"/>
    <property type="project" value="TreeGrafter"/>
</dbReference>
<dbReference type="HOGENOM" id="CLU_036012_1_0_0"/>
<evidence type="ECO:0000259" key="1">
    <source>
        <dbReference type="SMART" id="SM00849"/>
    </source>
</evidence>
<dbReference type="PANTHER" id="PTHR13754:SF13">
    <property type="entry name" value="METALLO-BETA-LACTAMASE SUPERFAMILY PROTEIN (AFU_ORTHOLOGUE AFUA_3G07630)"/>
    <property type="match status" value="1"/>
</dbReference>
<dbReference type="InterPro" id="IPR052926">
    <property type="entry name" value="Metallo-beta-lactamase_dom"/>
</dbReference>
<organism evidence="2">
    <name type="scientific">Candidatus Moduliflexus flocculans</name>
    <dbReference type="NCBI Taxonomy" id="1499966"/>
    <lineage>
        <taxon>Bacteria</taxon>
        <taxon>Candidatus Moduliflexota</taxon>
        <taxon>Candidatus Moduliflexia</taxon>
        <taxon>Candidatus Moduliflexales</taxon>
        <taxon>Candidatus Moduliflexaceae</taxon>
    </lineage>
</organism>
<accession>A0A0S6VRJ6</accession>
<feature type="domain" description="Metallo-beta-lactamase" evidence="1">
    <location>
        <begin position="31"/>
        <end position="218"/>
    </location>
</feature>
<protein>
    <recommendedName>
        <fullName evidence="1">Metallo-beta-lactamase domain-containing protein</fullName>
    </recommendedName>
</protein>
<gene>
    <name evidence="2" type="ORF">U14_01217</name>
</gene>
<evidence type="ECO:0000313" key="2">
    <source>
        <dbReference type="EMBL" id="GAK49992.1"/>
    </source>
</evidence>
<evidence type="ECO:0000313" key="3">
    <source>
        <dbReference type="Proteomes" id="UP000030700"/>
    </source>
</evidence>
<name>A0A0S6VRJ6_9BACT</name>
<dbReference type="Gene3D" id="3.60.15.10">
    <property type="entry name" value="Ribonuclease Z/Hydroxyacylglutathione hydrolase-like"/>
    <property type="match status" value="1"/>
</dbReference>
<proteinExistence type="predicted"/>
<dbReference type="InterPro" id="IPR041712">
    <property type="entry name" value="DHPS-like_MBL-fold"/>
</dbReference>
<dbReference type="InterPro" id="IPR001279">
    <property type="entry name" value="Metallo-B-lactamas"/>
</dbReference>
<keyword evidence="3" id="KW-1185">Reference proteome</keyword>